<dbReference type="Proteomes" id="UP000032024">
    <property type="component" value="Chromosome"/>
</dbReference>
<sequence>MVWLLDDAKPFLCFIRLEERLFIMEKFAEKRKNVGLNLIDWKFVCVLVQYCSRILANRGVLAAAFWLM</sequence>
<organism evidence="1 2">
    <name type="scientific">Heyndrickxia coagulans</name>
    <name type="common">Weizmannia coagulans</name>
    <dbReference type="NCBI Taxonomy" id="1398"/>
    <lineage>
        <taxon>Bacteria</taxon>
        <taxon>Bacillati</taxon>
        <taxon>Bacillota</taxon>
        <taxon>Bacilli</taxon>
        <taxon>Bacillales</taxon>
        <taxon>Bacillaceae</taxon>
        <taxon>Heyndrickxia</taxon>
    </lineage>
</organism>
<name>A0AAN0W9V8_HEYCO</name>
<protein>
    <submittedName>
        <fullName evidence="1">Uncharacterized protein</fullName>
    </submittedName>
</protein>
<dbReference type="EMBL" id="CP010525">
    <property type="protein sequence ID" value="AJO20955.1"/>
    <property type="molecule type" value="Genomic_DNA"/>
</dbReference>
<accession>A0AAN0W9V8</accession>
<gene>
    <name evidence="1" type="ORF">SB48_HM08orf00238</name>
</gene>
<keyword evidence="2" id="KW-1185">Reference proteome</keyword>
<reference evidence="2" key="1">
    <citation type="submission" date="2015-01" db="EMBL/GenBank/DDBJ databases">
        <title>Comparative genome analysis of Bacillus coagulans HM-08, Clostridium butyricum HM-68, Bacillus subtilis HM-66 and Bacillus paralicheniformis BL-09.</title>
        <authorList>
            <person name="Zhang H."/>
        </authorList>
    </citation>
    <scope>NUCLEOTIDE SEQUENCE [LARGE SCALE GENOMIC DNA]</scope>
    <source>
        <strain evidence="2">HM-08</strain>
    </source>
</reference>
<evidence type="ECO:0000313" key="1">
    <source>
        <dbReference type="EMBL" id="AJO20955.1"/>
    </source>
</evidence>
<evidence type="ECO:0000313" key="2">
    <source>
        <dbReference type="Proteomes" id="UP000032024"/>
    </source>
</evidence>
<proteinExistence type="predicted"/>
<dbReference type="AlphaFoldDB" id="A0AAN0W9V8"/>